<dbReference type="Proteomes" id="UP001305779">
    <property type="component" value="Unassembled WGS sequence"/>
</dbReference>
<dbReference type="EMBL" id="JAXOVC010000006">
    <property type="protein sequence ID" value="KAK4500907.1"/>
    <property type="molecule type" value="Genomic_DNA"/>
</dbReference>
<evidence type="ECO:0000313" key="2">
    <source>
        <dbReference type="Proteomes" id="UP001305779"/>
    </source>
</evidence>
<accession>A0ABR0EHF0</accession>
<organism evidence="1 2">
    <name type="scientific">Zasmidium cellare</name>
    <name type="common">Wine cellar mold</name>
    <name type="synonym">Racodium cellare</name>
    <dbReference type="NCBI Taxonomy" id="395010"/>
    <lineage>
        <taxon>Eukaryota</taxon>
        <taxon>Fungi</taxon>
        <taxon>Dikarya</taxon>
        <taxon>Ascomycota</taxon>
        <taxon>Pezizomycotina</taxon>
        <taxon>Dothideomycetes</taxon>
        <taxon>Dothideomycetidae</taxon>
        <taxon>Mycosphaerellales</taxon>
        <taxon>Mycosphaerellaceae</taxon>
        <taxon>Zasmidium</taxon>
    </lineage>
</organism>
<protein>
    <submittedName>
        <fullName evidence="1">Uncharacterized protein</fullName>
    </submittedName>
</protein>
<reference evidence="1 2" key="1">
    <citation type="journal article" date="2023" name="G3 (Bethesda)">
        <title>A chromosome-level genome assembly of Zasmidium syzygii isolated from banana leaves.</title>
        <authorList>
            <person name="van Westerhoven A.C."/>
            <person name="Mehrabi R."/>
            <person name="Talebi R."/>
            <person name="Steentjes M.B.F."/>
            <person name="Corcolon B."/>
            <person name="Chong P.A."/>
            <person name="Kema G.H.J."/>
            <person name="Seidl M.F."/>
        </authorList>
    </citation>
    <scope>NUCLEOTIDE SEQUENCE [LARGE SCALE GENOMIC DNA]</scope>
    <source>
        <strain evidence="1 2">P124</strain>
    </source>
</reference>
<comment type="caution">
    <text evidence="1">The sequence shown here is derived from an EMBL/GenBank/DDBJ whole genome shotgun (WGS) entry which is preliminary data.</text>
</comment>
<sequence length="167" mass="19197">MVNDEARRKRRYFAVCCTTPVSDEIIHTFLHRAYHEEGGGDPLLVVVDNLDVKYEMPAEPPCHISSFPFEGRTNAECRNLLRKHVEEYDSDIEPDLFVIFDERTTYDSTVLVLDGDVQGDDEPHTIRVYMQYATLFLASADVGNTTVEESNEDVCERRNGIWPRPLQ</sequence>
<name>A0ABR0EHF0_ZASCE</name>
<proteinExistence type="predicted"/>
<gene>
    <name evidence="1" type="ORF">PRZ48_009099</name>
</gene>
<evidence type="ECO:0000313" key="1">
    <source>
        <dbReference type="EMBL" id="KAK4500907.1"/>
    </source>
</evidence>
<keyword evidence="2" id="KW-1185">Reference proteome</keyword>